<dbReference type="Proteomes" id="UP000694005">
    <property type="component" value="Chromosome A06"/>
</dbReference>
<dbReference type="AlphaFoldDB" id="A0A8D9D4G1"/>
<dbReference type="Gramene" id="A06p01580.2_BraZ1">
    <property type="protein sequence ID" value="A06p01580.2_BraZ1.CDS.1"/>
    <property type="gene ID" value="A06g01580.2_BraZ1"/>
</dbReference>
<accession>A0A8D9D4G1</accession>
<gene>
    <name evidence="1" type="ORF">BRAPAZ1V2_A06P01580.2</name>
</gene>
<organism evidence="1 2">
    <name type="scientific">Brassica campestris</name>
    <name type="common">Field mustard</name>
    <dbReference type="NCBI Taxonomy" id="3711"/>
    <lineage>
        <taxon>Eukaryota</taxon>
        <taxon>Viridiplantae</taxon>
        <taxon>Streptophyta</taxon>
        <taxon>Embryophyta</taxon>
        <taxon>Tracheophyta</taxon>
        <taxon>Spermatophyta</taxon>
        <taxon>Magnoliopsida</taxon>
        <taxon>eudicotyledons</taxon>
        <taxon>Gunneridae</taxon>
        <taxon>Pentapetalae</taxon>
        <taxon>rosids</taxon>
        <taxon>malvids</taxon>
        <taxon>Brassicales</taxon>
        <taxon>Brassicaceae</taxon>
        <taxon>Brassiceae</taxon>
        <taxon>Brassica</taxon>
    </lineage>
</organism>
<reference evidence="1 2" key="1">
    <citation type="submission" date="2021-07" db="EMBL/GenBank/DDBJ databases">
        <authorList>
            <consortium name="Genoscope - CEA"/>
            <person name="William W."/>
        </authorList>
    </citation>
    <scope>NUCLEOTIDE SEQUENCE [LARGE SCALE GENOMIC DNA]</scope>
</reference>
<proteinExistence type="predicted"/>
<evidence type="ECO:0000313" key="2">
    <source>
        <dbReference type="Proteomes" id="UP000694005"/>
    </source>
</evidence>
<name>A0A8D9D4G1_BRACM</name>
<protein>
    <submittedName>
        <fullName evidence="1">Uncharacterized protein</fullName>
    </submittedName>
</protein>
<sequence length="35" mass="4103">MCVGSIEIIGFLLNKILRVYMQEDFFDMLKPLVII</sequence>
<dbReference type="EMBL" id="LS974622">
    <property type="protein sequence ID" value="CAG7867918.1"/>
    <property type="molecule type" value="Genomic_DNA"/>
</dbReference>
<feature type="non-terminal residue" evidence="1">
    <location>
        <position position="35"/>
    </location>
</feature>
<evidence type="ECO:0000313" key="1">
    <source>
        <dbReference type="EMBL" id="CAG7867918.1"/>
    </source>
</evidence>